<comment type="catalytic activity">
    <reaction evidence="4 5">
        <text>L-glutamate 5-semialdehyde + NAD(+) + H2O = L-glutamate + NADH + 2 H(+)</text>
        <dbReference type="Rhea" id="RHEA:30235"/>
        <dbReference type="ChEBI" id="CHEBI:15377"/>
        <dbReference type="ChEBI" id="CHEBI:15378"/>
        <dbReference type="ChEBI" id="CHEBI:29985"/>
        <dbReference type="ChEBI" id="CHEBI:57540"/>
        <dbReference type="ChEBI" id="CHEBI:57945"/>
        <dbReference type="ChEBI" id="CHEBI:58066"/>
        <dbReference type="EC" id="1.2.1.88"/>
    </reaction>
</comment>
<dbReference type="Gene3D" id="3.20.20.220">
    <property type="match status" value="1"/>
</dbReference>
<feature type="domain" description="Proline utilization A proline dehydrogenase N-terminal" evidence="10">
    <location>
        <begin position="13"/>
        <end position="55"/>
    </location>
</feature>
<keyword evidence="5" id="KW-0285">Flavoprotein</keyword>
<keyword evidence="12" id="KW-1185">Reference proteome</keyword>
<keyword evidence="3 5" id="KW-0520">NAD</keyword>
<comment type="catalytic activity">
    <reaction evidence="5">
        <text>L-proline + a quinone = (S)-1-pyrroline-5-carboxylate + a quinol + H(+)</text>
        <dbReference type="Rhea" id="RHEA:23784"/>
        <dbReference type="ChEBI" id="CHEBI:15378"/>
        <dbReference type="ChEBI" id="CHEBI:17388"/>
        <dbReference type="ChEBI" id="CHEBI:24646"/>
        <dbReference type="ChEBI" id="CHEBI:60039"/>
        <dbReference type="ChEBI" id="CHEBI:132124"/>
        <dbReference type="EC" id="1.5.5.2"/>
    </reaction>
</comment>
<feature type="domain" description="Proline dehydrogenase" evidence="8">
    <location>
        <begin position="186"/>
        <end position="486"/>
    </location>
</feature>
<dbReference type="SUPFAM" id="SSF53720">
    <property type="entry name" value="ALDH-like"/>
    <property type="match status" value="1"/>
</dbReference>
<feature type="domain" description="Proline dehydrogenase PutA" evidence="9">
    <location>
        <begin position="70"/>
        <end position="177"/>
    </location>
</feature>
<feature type="active site" evidence="6">
    <location>
        <position position="806"/>
    </location>
</feature>
<dbReference type="GO" id="GO:0003700">
    <property type="term" value="F:DNA-binding transcription factor activity"/>
    <property type="evidence" value="ECO:0007669"/>
    <property type="project" value="InterPro"/>
</dbReference>
<dbReference type="InterPro" id="IPR016161">
    <property type="entry name" value="Ald_DH/histidinol_DH"/>
</dbReference>
<evidence type="ECO:0000256" key="1">
    <source>
        <dbReference type="ARBA" id="ARBA00004786"/>
    </source>
</evidence>
<dbReference type="GO" id="GO:0003842">
    <property type="term" value="F:L-glutamate gamma-semialdehyde dehydrogenase activity"/>
    <property type="evidence" value="ECO:0007669"/>
    <property type="project" value="UniProtKB-UniRule"/>
</dbReference>
<sequence length="1051" mass="113201">MLFDATPAESPDLRAAIRRAHLRDENDCLRALLSDASFDEPARERIRLHAEALIDDMLQHPMQEDDAGLLMAEYGLDSAEGQALMGLAEALLRIPDGSTAGALIRDRLGAVDWRRRSATAETLQAGARDHALAWASRLLVSGDGRGTGRLRRFAARAGEPLARAVAIRAMRRLGRSFVFADDIERALHRAASTEARGGRHAYDMLGEAAMTEADALRYLAAYRHAIDAIGRHAASESDPLRRASLSVKLSALHPRYEYAQRERVCAELLPRLRQLCLDAAARGIALCIDAEETSRLEPSLDLIERLMADSELHAWTGFGVAVQAYQKRAPAVLEWLLDQAERNDRKVMIRLVKGAYWDTEIKLAQQAGLDDYPVYTRRVGTDVAYLACARRLLARRDRCYPLFATHNAHTVAAVLEMAGDGGGFEYQRLYGMGAALYARLAVRQARQGRPAPPCRVYAPIGSRDHLLAYLIRRLLENGANGSFVHRVRAAARDKDPMLCADPAEHLRSLGTAVRHPLLPLPSSLYGDMRTNAAGLDLTDEGTLRKLDHDMQATLAPPRLVAPLIDGHSSVGDSRPVYDPADLRRQVGSVVEATRADVEKALATTYSAAASWAATPVAERAACLDRLADLYQGHRAALMALCVREAGRTVADALAEVREAVDFCRYYAAQARNLFSAPHRLPGPTGEDNRLSLHGRGVFVCISPWNFPLAIFTGQIAAALAAGNAVIAKPAEQTPLIAGLAVELMLRAGIPPSVLALLPGDGSRIGPWLTGDPRIAGVAFTGSTLTAQHIQRGLAERQGPMVPLIAETGGLNAMIADSTALPEQLVRDVVQSAFSSAGQRCSALRVLYLQDEIAETVLTMLSGALDLLATGDPARLSTDVGPVIDADARADLEAHAAGLTEAGRLLARAELSAACAHGHFVAPAVFRLEGIDELEGEVFGPFLHVVRWRAGTLDQIVDAINATGYGLTLGVHSRIESRIRQIADRARVGNLYANRNMIGAVVGVQPFGGEGLSGTGFKAGGPHYLLRFSTERVLTINTAAVGGDAGLLARDA</sequence>
<dbReference type="NCBIfam" id="TIGR01238">
    <property type="entry name" value="D1pyr5carbox3"/>
    <property type="match status" value="1"/>
</dbReference>
<evidence type="ECO:0000259" key="7">
    <source>
        <dbReference type="Pfam" id="PF00171"/>
    </source>
</evidence>
<dbReference type="FunFam" id="3.40.309.10:FF:000005">
    <property type="entry name" value="1-pyrroline-5-carboxylate dehydrogenase 1"/>
    <property type="match status" value="1"/>
</dbReference>
<comment type="pathway">
    <text evidence="1 5">Amino-acid degradation; L-proline degradation into L-glutamate; L-glutamate from L-proline: step 2/2.</text>
</comment>
<dbReference type="PANTHER" id="PTHR42862:SF1">
    <property type="entry name" value="DELTA-1-PYRROLINE-5-CARBOXYLATE DEHYDROGENASE 2, ISOFORM A-RELATED"/>
    <property type="match status" value="1"/>
</dbReference>
<accession>A0A1A6C848</accession>
<dbReference type="PANTHER" id="PTHR42862">
    <property type="entry name" value="DELTA-1-PYRROLINE-5-CARBOXYLATE DEHYDROGENASE 1, ISOFORM A-RELATED"/>
    <property type="match status" value="1"/>
</dbReference>
<dbReference type="EC" id="1.5.5.2" evidence="5"/>
<evidence type="ECO:0000256" key="6">
    <source>
        <dbReference type="PIRSR" id="PIRSR000197-1"/>
    </source>
</evidence>
<dbReference type="Pfam" id="PF14850">
    <property type="entry name" value="Pro_dh-DNA_bdg"/>
    <property type="match status" value="1"/>
</dbReference>
<dbReference type="NCBIfam" id="NF008869">
    <property type="entry name" value="PRK11904.1"/>
    <property type="match status" value="1"/>
</dbReference>
<evidence type="ECO:0000256" key="5">
    <source>
        <dbReference type="PIRNR" id="PIRNR000197"/>
    </source>
</evidence>
<dbReference type="Gene3D" id="3.40.605.10">
    <property type="entry name" value="Aldehyde Dehydrogenase, Chain A, domain 1"/>
    <property type="match status" value="1"/>
</dbReference>
<dbReference type="SUPFAM" id="SSF81935">
    <property type="entry name" value="N-terminal domain of bifunctional PutA protein"/>
    <property type="match status" value="1"/>
</dbReference>
<dbReference type="GO" id="GO:0004657">
    <property type="term" value="F:proline dehydrogenase activity"/>
    <property type="evidence" value="ECO:0007669"/>
    <property type="project" value="UniProtKB-UniRule"/>
</dbReference>
<comment type="similarity">
    <text evidence="5">In the C-terminal section; belongs to the aldehyde dehydrogenase family.</text>
</comment>
<dbReference type="InterPro" id="IPR025703">
    <property type="entry name" value="Bifunct_PutA"/>
</dbReference>
<dbReference type="SUPFAM" id="SSF51730">
    <property type="entry name" value="FAD-linked oxidoreductase"/>
    <property type="match status" value="1"/>
</dbReference>
<dbReference type="GO" id="GO:0009898">
    <property type="term" value="C:cytoplasmic side of plasma membrane"/>
    <property type="evidence" value="ECO:0007669"/>
    <property type="project" value="TreeGrafter"/>
</dbReference>
<dbReference type="CDD" id="cd07125">
    <property type="entry name" value="ALDH_PutA-P5CDH"/>
    <property type="match status" value="1"/>
</dbReference>
<dbReference type="GO" id="GO:0010133">
    <property type="term" value="P:L-proline catabolic process to L-glutamate"/>
    <property type="evidence" value="ECO:0007669"/>
    <property type="project" value="UniProtKB-UniRule"/>
</dbReference>
<organism evidence="11 12">
    <name type="scientific">Acidihalobacter prosperus</name>
    <dbReference type="NCBI Taxonomy" id="160660"/>
    <lineage>
        <taxon>Bacteria</taxon>
        <taxon>Pseudomonadati</taxon>
        <taxon>Pseudomonadota</taxon>
        <taxon>Gammaproteobacteria</taxon>
        <taxon>Chromatiales</taxon>
        <taxon>Ectothiorhodospiraceae</taxon>
        <taxon>Acidihalobacter</taxon>
    </lineage>
</organism>
<keyword evidence="5" id="KW-0642">Proline metabolism</keyword>
<dbReference type="InterPro" id="IPR015590">
    <property type="entry name" value="Aldehyde_DH_dom"/>
</dbReference>
<comment type="similarity">
    <text evidence="5">In the N-terminal section; belongs to the proline dehydrogenase family.</text>
</comment>
<dbReference type="InterPro" id="IPR024082">
    <property type="entry name" value="PRODH_PutA_dom_II"/>
</dbReference>
<dbReference type="InterPro" id="IPR016163">
    <property type="entry name" value="Ald_DH_C"/>
</dbReference>
<proteinExistence type="inferred from homology"/>
<dbReference type="PIRSF" id="PIRSF000197">
    <property type="entry name" value="Bifunct_PutA"/>
    <property type="match status" value="1"/>
</dbReference>
<name>A0A1A6C848_9GAMM</name>
<dbReference type="InterPro" id="IPR016162">
    <property type="entry name" value="Ald_DH_N"/>
</dbReference>
<dbReference type="InterPro" id="IPR050485">
    <property type="entry name" value="Proline_metab_enzyme"/>
</dbReference>
<dbReference type="EC" id="1.2.1.88" evidence="5"/>
<evidence type="ECO:0000256" key="3">
    <source>
        <dbReference type="ARBA" id="ARBA00023027"/>
    </source>
</evidence>
<keyword evidence="5" id="KW-0238">DNA-binding</keyword>
<comment type="pathway">
    <text evidence="5">Amino-acid degradation; L-proline degradation into L-glutamate; L-glutamate from L-proline: step 1/2.</text>
</comment>
<keyword evidence="2 5" id="KW-0560">Oxidoreductase</keyword>
<dbReference type="InterPro" id="IPR024090">
    <property type="entry name" value="PRODH_PutA_dom_I"/>
</dbReference>
<dbReference type="EMBL" id="JQSG02000001">
    <property type="protein sequence ID" value="OBS10742.1"/>
    <property type="molecule type" value="Genomic_DNA"/>
</dbReference>
<dbReference type="InterPro" id="IPR024089">
    <property type="entry name" value="PRODH_PutA_dom_I/II"/>
</dbReference>
<feature type="active site" evidence="6">
    <location>
        <position position="840"/>
    </location>
</feature>
<reference evidence="11 12" key="1">
    <citation type="journal article" date="2014" name="Genome Announc.">
        <title>Draft Genome Sequence of the Iron-Oxidizing, Acidophilic, and Halotolerant 'Thiobacillus prosperus' Type Strain DSM 5130.</title>
        <authorList>
            <person name="Ossandon F.J."/>
            <person name="Cardenas J.P."/>
            <person name="Corbett M."/>
            <person name="Quatrini R."/>
            <person name="Holmes D.S."/>
            <person name="Watkin E."/>
        </authorList>
    </citation>
    <scope>NUCLEOTIDE SEQUENCE [LARGE SCALE GENOMIC DNA]</scope>
    <source>
        <strain evidence="11 12">DSM 5130</strain>
    </source>
</reference>
<dbReference type="Gene3D" id="1.20.5.550">
    <property type="entry name" value="Single Helix bin"/>
    <property type="match status" value="1"/>
</dbReference>
<dbReference type="InterPro" id="IPR041349">
    <property type="entry name" value="PRODH"/>
</dbReference>
<dbReference type="Gene3D" id="3.40.309.10">
    <property type="entry name" value="Aldehyde Dehydrogenase, Chain A, domain 2"/>
    <property type="match status" value="1"/>
</dbReference>
<dbReference type="RefSeq" id="WP_038086359.1">
    <property type="nucleotide sequence ID" value="NZ_JQSG02000001.1"/>
</dbReference>
<dbReference type="UniPathway" id="UPA00261">
    <property type="reaction ID" value="UER00373"/>
</dbReference>
<evidence type="ECO:0000256" key="2">
    <source>
        <dbReference type="ARBA" id="ARBA00023002"/>
    </source>
</evidence>
<dbReference type="InterPro" id="IPR002872">
    <property type="entry name" value="Proline_DH_dom"/>
</dbReference>
<dbReference type="PROSITE" id="PS00070">
    <property type="entry name" value="ALDEHYDE_DEHYDR_CYS"/>
    <property type="match status" value="1"/>
</dbReference>
<evidence type="ECO:0000259" key="9">
    <source>
        <dbReference type="Pfam" id="PF14850"/>
    </source>
</evidence>
<dbReference type="InterPro" id="IPR029041">
    <property type="entry name" value="FAD-linked_oxidoreductase-like"/>
</dbReference>
<dbReference type="Pfam" id="PF01619">
    <property type="entry name" value="Pro_dh"/>
    <property type="match status" value="1"/>
</dbReference>
<dbReference type="InterPro" id="IPR005933">
    <property type="entry name" value="PutA_C"/>
</dbReference>
<keyword evidence="5" id="KW-0678">Repressor</keyword>
<gene>
    <name evidence="11" type="ORF">Thpro_020458</name>
</gene>
<keyword evidence="5" id="KW-0805">Transcription regulation</keyword>
<dbReference type="Pfam" id="PF18327">
    <property type="entry name" value="PRODH"/>
    <property type="match status" value="1"/>
</dbReference>
<comment type="cofactor">
    <cofactor evidence="5">
        <name>FAD</name>
        <dbReference type="ChEBI" id="CHEBI:57692"/>
    </cofactor>
</comment>
<protein>
    <recommendedName>
        <fullName evidence="5">Bifunctional protein PutA</fullName>
    </recommendedName>
    <domain>
        <recommendedName>
            <fullName evidence="5">Proline dehydrogenase</fullName>
            <ecNumber evidence="5">1.5.5.2</ecNumber>
        </recommendedName>
        <alternativeName>
            <fullName evidence="5">Proline oxidase</fullName>
        </alternativeName>
    </domain>
    <domain>
        <recommendedName>
            <fullName evidence="5">Delta-1-pyrroline-5-carboxylate dehydrogenase</fullName>
            <shortName evidence="5">P5C dehydrogenase</shortName>
            <ecNumber evidence="5">1.2.1.88</ecNumber>
        </recommendedName>
        <alternativeName>
            <fullName evidence="5">L-glutamate gamma-semialdehyde dehydrogenase</fullName>
        </alternativeName>
    </domain>
</protein>
<dbReference type="GO" id="GO:0003677">
    <property type="term" value="F:DNA binding"/>
    <property type="evidence" value="ECO:0007669"/>
    <property type="project" value="UniProtKB-KW"/>
</dbReference>
<feature type="domain" description="Aldehyde dehydrogenase" evidence="7">
    <location>
        <begin position="573"/>
        <end position="1029"/>
    </location>
</feature>
<comment type="caution">
    <text evidence="11">The sequence shown here is derived from an EMBL/GenBank/DDBJ whole genome shotgun (WGS) entry which is preliminary data.</text>
</comment>
<evidence type="ECO:0000313" key="11">
    <source>
        <dbReference type="EMBL" id="OBS10742.1"/>
    </source>
</evidence>
<evidence type="ECO:0000259" key="10">
    <source>
        <dbReference type="Pfam" id="PF18327"/>
    </source>
</evidence>
<evidence type="ECO:0000256" key="4">
    <source>
        <dbReference type="ARBA" id="ARBA00048142"/>
    </source>
</evidence>
<keyword evidence="5" id="KW-0804">Transcription</keyword>
<evidence type="ECO:0000259" key="8">
    <source>
        <dbReference type="Pfam" id="PF01619"/>
    </source>
</evidence>
<comment type="function">
    <text evidence="5">Oxidizes proline to glutamate for use as a carbon and nitrogen source.</text>
</comment>
<evidence type="ECO:0000313" key="12">
    <source>
        <dbReference type="Proteomes" id="UP000029273"/>
    </source>
</evidence>
<dbReference type="OrthoDB" id="9812625at2"/>
<dbReference type="Proteomes" id="UP000029273">
    <property type="component" value="Unassembled WGS sequence"/>
</dbReference>
<dbReference type="Pfam" id="PF00171">
    <property type="entry name" value="Aldedh"/>
    <property type="match status" value="1"/>
</dbReference>
<dbReference type="AlphaFoldDB" id="A0A1A6C848"/>
<keyword evidence="5" id="KW-0274">FAD</keyword>
<dbReference type="Gene3D" id="1.20.5.460">
    <property type="entry name" value="Single helix bin"/>
    <property type="match status" value="1"/>
</dbReference>
<dbReference type="InterPro" id="IPR016160">
    <property type="entry name" value="Ald_DH_CS_CYS"/>
</dbReference>